<evidence type="ECO:0008006" key="3">
    <source>
        <dbReference type="Google" id="ProtNLM"/>
    </source>
</evidence>
<proteinExistence type="predicted"/>
<sequence>MASVTNNHNRPLGLPDGTTLNPGIATNVPKWGEVSKNAVVKVWQERGILTVSEEAVPAADEKAELRAKLEERGVQFDRRAGVEKLRELLAEAEQAGEAGEG</sequence>
<keyword evidence="2" id="KW-1185">Reference proteome</keyword>
<accession>A0ABV9NPV6</accession>
<evidence type="ECO:0000313" key="2">
    <source>
        <dbReference type="Proteomes" id="UP001595892"/>
    </source>
</evidence>
<protein>
    <recommendedName>
        <fullName evidence="3">HeH/LEM domain-containing protein</fullName>
    </recommendedName>
</protein>
<organism evidence="1 2">
    <name type="scientific">Coralloluteibacterium thermophilum</name>
    <dbReference type="NCBI Taxonomy" id="2707049"/>
    <lineage>
        <taxon>Bacteria</taxon>
        <taxon>Pseudomonadati</taxon>
        <taxon>Pseudomonadota</taxon>
        <taxon>Gammaproteobacteria</taxon>
        <taxon>Lysobacterales</taxon>
        <taxon>Lysobacteraceae</taxon>
        <taxon>Coralloluteibacterium</taxon>
    </lineage>
</organism>
<reference evidence="2" key="1">
    <citation type="journal article" date="2019" name="Int. J. Syst. Evol. Microbiol.">
        <title>The Global Catalogue of Microorganisms (GCM) 10K type strain sequencing project: providing services to taxonomists for standard genome sequencing and annotation.</title>
        <authorList>
            <consortium name="The Broad Institute Genomics Platform"/>
            <consortium name="The Broad Institute Genome Sequencing Center for Infectious Disease"/>
            <person name="Wu L."/>
            <person name="Ma J."/>
        </authorList>
    </citation>
    <scope>NUCLEOTIDE SEQUENCE [LARGE SCALE GENOMIC DNA]</scope>
    <source>
        <strain evidence="2">CGMCC 1.13574</strain>
    </source>
</reference>
<name>A0ABV9NPV6_9GAMM</name>
<dbReference type="RefSeq" id="WP_377005170.1">
    <property type="nucleotide sequence ID" value="NZ_JBHSGG010000036.1"/>
</dbReference>
<gene>
    <name evidence="1" type="ORF">ACFO3Q_13065</name>
</gene>
<comment type="caution">
    <text evidence="1">The sequence shown here is derived from an EMBL/GenBank/DDBJ whole genome shotgun (WGS) entry which is preliminary data.</text>
</comment>
<dbReference type="Proteomes" id="UP001595892">
    <property type="component" value="Unassembled WGS sequence"/>
</dbReference>
<dbReference type="EMBL" id="JBHSGG010000036">
    <property type="protein sequence ID" value="MFC4729098.1"/>
    <property type="molecule type" value="Genomic_DNA"/>
</dbReference>
<evidence type="ECO:0000313" key="1">
    <source>
        <dbReference type="EMBL" id="MFC4729098.1"/>
    </source>
</evidence>